<protein>
    <submittedName>
        <fullName evidence="1">Uncharacterized protein</fullName>
    </submittedName>
</protein>
<dbReference type="EMBL" id="JACMYH010000001">
    <property type="protein sequence ID" value="MBC2676875.1"/>
    <property type="molecule type" value="Genomic_DNA"/>
</dbReference>
<organism evidence="1 2">
    <name type="scientific">Pseudomonas baltica</name>
    <dbReference type="NCBI Taxonomy" id="2762576"/>
    <lineage>
        <taxon>Bacteria</taxon>
        <taxon>Pseudomonadati</taxon>
        <taxon>Pseudomonadota</taxon>
        <taxon>Gammaproteobacteria</taxon>
        <taxon>Pseudomonadales</taxon>
        <taxon>Pseudomonadaceae</taxon>
        <taxon>Pseudomonas</taxon>
    </lineage>
</organism>
<sequence>MTARERFEQAYGEDNEMTEAKVRAQRLSNGSYRLPKMASAWHWWQRGQEAA</sequence>
<dbReference type="RefSeq" id="WP_185793067.1">
    <property type="nucleotide sequence ID" value="NZ_JACMYH010000001.1"/>
</dbReference>
<proteinExistence type="predicted"/>
<accession>A0A7X1KRZ5</accession>
<reference evidence="1 2" key="1">
    <citation type="submission" date="2020-08" db="EMBL/GenBank/DDBJ databases">
        <title>Pseudomonas sp. nov.</title>
        <authorList>
            <person name="Gieschler S."/>
            <person name="Fiedler G."/>
            <person name="Brinks E."/>
            <person name="Boehnlein C."/>
            <person name="Franz C.M.A.P."/>
            <person name="Kabisch J."/>
        </authorList>
    </citation>
    <scope>NUCLEOTIDE SEQUENCE [LARGE SCALE GENOMIC DNA]</scope>
    <source>
        <strain evidence="1 2">MBT-2</strain>
    </source>
</reference>
<name>A0A7X1KRZ5_9PSED</name>
<comment type="caution">
    <text evidence="1">The sequence shown here is derived from an EMBL/GenBank/DDBJ whole genome shotgun (WGS) entry which is preliminary data.</text>
</comment>
<gene>
    <name evidence="1" type="ORF">H7993_00570</name>
</gene>
<dbReference type="Proteomes" id="UP000546173">
    <property type="component" value="Unassembled WGS sequence"/>
</dbReference>
<dbReference type="AlphaFoldDB" id="A0A7X1KRZ5"/>
<keyword evidence="2" id="KW-1185">Reference proteome</keyword>
<evidence type="ECO:0000313" key="2">
    <source>
        <dbReference type="Proteomes" id="UP000546173"/>
    </source>
</evidence>
<evidence type="ECO:0000313" key="1">
    <source>
        <dbReference type="EMBL" id="MBC2676875.1"/>
    </source>
</evidence>